<reference evidence="2 3" key="1">
    <citation type="submission" date="2019-02" db="EMBL/GenBank/DDBJ databases">
        <title>Deep-cultivation of Planctomycetes and their phenomic and genomic characterization uncovers novel biology.</title>
        <authorList>
            <person name="Wiegand S."/>
            <person name="Jogler M."/>
            <person name="Boedeker C."/>
            <person name="Pinto D."/>
            <person name="Vollmers J."/>
            <person name="Rivas-Marin E."/>
            <person name="Kohn T."/>
            <person name="Peeters S.H."/>
            <person name="Heuer A."/>
            <person name="Rast P."/>
            <person name="Oberbeckmann S."/>
            <person name="Bunk B."/>
            <person name="Jeske O."/>
            <person name="Meyerdierks A."/>
            <person name="Storesund J.E."/>
            <person name="Kallscheuer N."/>
            <person name="Luecker S."/>
            <person name="Lage O.M."/>
            <person name="Pohl T."/>
            <person name="Merkel B.J."/>
            <person name="Hornburger P."/>
            <person name="Mueller R.-W."/>
            <person name="Bruemmer F."/>
            <person name="Labrenz M."/>
            <person name="Spormann A.M."/>
            <person name="Op den Camp H."/>
            <person name="Overmann J."/>
            <person name="Amann R."/>
            <person name="Jetten M.S.M."/>
            <person name="Mascher T."/>
            <person name="Medema M.H."/>
            <person name="Devos D.P."/>
            <person name="Kaster A.-K."/>
            <person name="Ovreas L."/>
            <person name="Rohde M."/>
            <person name="Galperin M.Y."/>
            <person name="Jogler C."/>
        </authorList>
    </citation>
    <scope>NUCLEOTIDE SEQUENCE [LARGE SCALE GENOMIC DNA]</scope>
    <source>
        <strain evidence="2 3">HG66A1</strain>
    </source>
</reference>
<protein>
    <submittedName>
        <fullName evidence="2">Uncharacterized protein</fullName>
    </submittedName>
</protein>
<gene>
    <name evidence="2" type="ORF">HG66A1_21440</name>
</gene>
<evidence type="ECO:0000256" key="1">
    <source>
        <dbReference type="SAM" id="MobiDB-lite"/>
    </source>
</evidence>
<dbReference type="EMBL" id="CP036266">
    <property type="protein sequence ID" value="QDT20358.1"/>
    <property type="molecule type" value="Genomic_DNA"/>
</dbReference>
<feature type="compositionally biased region" description="Basic and acidic residues" evidence="1">
    <location>
        <begin position="1"/>
        <end position="12"/>
    </location>
</feature>
<evidence type="ECO:0000313" key="3">
    <source>
        <dbReference type="Proteomes" id="UP000320421"/>
    </source>
</evidence>
<keyword evidence="3" id="KW-1185">Reference proteome</keyword>
<dbReference type="Proteomes" id="UP000320421">
    <property type="component" value="Chromosome"/>
</dbReference>
<feature type="compositionally biased region" description="Basic residues" evidence="1">
    <location>
        <begin position="13"/>
        <end position="24"/>
    </location>
</feature>
<evidence type="ECO:0000313" key="2">
    <source>
        <dbReference type="EMBL" id="QDT20358.1"/>
    </source>
</evidence>
<dbReference type="InterPro" id="IPR046479">
    <property type="entry name" value="DUF6800"/>
</dbReference>
<dbReference type="RefSeq" id="WP_197997086.1">
    <property type="nucleotide sequence ID" value="NZ_CP036266.1"/>
</dbReference>
<sequence>MGRVQKGRELASRRSRKAKLKKLRDKFEKAKDPSEKEQIKEKVRKISPFAVLEESA</sequence>
<feature type="compositionally biased region" description="Basic and acidic residues" evidence="1">
    <location>
        <begin position="25"/>
        <end position="39"/>
    </location>
</feature>
<accession>A0A517PLV7</accession>
<dbReference type="AlphaFoldDB" id="A0A517PLV7"/>
<dbReference type="Pfam" id="PF20607">
    <property type="entry name" value="DUF6800"/>
    <property type="match status" value="1"/>
</dbReference>
<proteinExistence type="predicted"/>
<organism evidence="2 3">
    <name type="scientific">Gimesia chilikensis</name>
    <dbReference type="NCBI Taxonomy" id="2605989"/>
    <lineage>
        <taxon>Bacteria</taxon>
        <taxon>Pseudomonadati</taxon>
        <taxon>Planctomycetota</taxon>
        <taxon>Planctomycetia</taxon>
        <taxon>Planctomycetales</taxon>
        <taxon>Planctomycetaceae</taxon>
        <taxon>Gimesia</taxon>
    </lineage>
</organism>
<feature type="region of interest" description="Disordered" evidence="1">
    <location>
        <begin position="1"/>
        <end position="39"/>
    </location>
</feature>
<name>A0A517PLV7_9PLAN</name>